<reference evidence="1 2" key="1">
    <citation type="submission" date="2020-09" db="EMBL/GenBank/DDBJ databases">
        <title>De no assembly of potato wild relative species, Solanum commersonii.</title>
        <authorList>
            <person name="Cho K."/>
        </authorList>
    </citation>
    <scope>NUCLEOTIDE SEQUENCE [LARGE SCALE GENOMIC DNA]</scope>
    <source>
        <strain evidence="1">LZ3.2</strain>
        <tissue evidence="1">Leaf</tissue>
    </source>
</reference>
<dbReference type="AlphaFoldDB" id="A0A9J6AFY5"/>
<proteinExistence type="predicted"/>
<dbReference type="Proteomes" id="UP000824120">
    <property type="component" value="Chromosome 2"/>
</dbReference>
<comment type="caution">
    <text evidence="1">The sequence shown here is derived from an EMBL/GenBank/DDBJ whole genome shotgun (WGS) entry which is preliminary data.</text>
</comment>
<protein>
    <submittedName>
        <fullName evidence="1">Uncharacterized protein</fullName>
    </submittedName>
</protein>
<keyword evidence="2" id="KW-1185">Reference proteome</keyword>
<evidence type="ECO:0000313" key="1">
    <source>
        <dbReference type="EMBL" id="KAG5623574.1"/>
    </source>
</evidence>
<gene>
    <name evidence="1" type="ORF">H5410_008792</name>
</gene>
<name>A0A9J6AFY5_SOLCO</name>
<dbReference type="EMBL" id="JACXVP010000002">
    <property type="protein sequence ID" value="KAG5623574.1"/>
    <property type="molecule type" value="Genomic_DNA"/>
</dbReference>
<sequence>MPSLSSTTMYIRYLDERNNDFTTSVLSTSPVTREIRYSDEIINETMEFRYDNERFDTGVQFPRPFNGWGWICLIR</sequence>
<organism evidence="1 2">
    <name type="scientific">Solanum commersonii</name>
    <name type="common">Commerson's wild potato</name>
    <name type="synonym">Commerson's nightshade</name>
    <dbReference type="NCBI Taxonomy" id="4109"/>
    <lineage>
        <taxon>Eukaryota</taxon>
        <taxon>Viridiplantae</taxon>
        <taxon>Streptophyta</taxon>
        <taxon>Embryophyta</taxon>
        <taxon>Tracheophyta</taxon>
        <taxon>Spermatophyta</taxon>
        <taxon>Magnoliopsida</taxon>
        <taxon>eudicotyledons</taxon>
        <taxon>Gunneridae</taxon>
        <taxon>Pentapetalae</taxon>
        <taxon>asterids</taxon>
        <taxon>lamiids</taxon>
        <taxon>Solanales</taxon>
        <taxon>Solanaceae</taxon>
        <taxon>Solanoideae</taxon>
        <taxon>Solaneae</taxon>
        <taxon>Solanum</taxon>
    </lineage>
</organism>
<evidence type="ECO:0000313" key="2">
    <source>
        <dbReference type="Proteomes" id="UP000824120"/>
    </source>
</evidence>
<accession>A0A9J6AFY5</accession>